<dbReference type="OrthoDB" id="1707486at2759"/>
<keyword evidence="2" id="KW-0539">Nucleus</keyword>
<dbReference type="Gramene" id="ABO97269">
    <property type="protein sequence ID" value="ABO97269"/>
    <property type="gene ID" value="OSTLU_32755"/>
</dbReference>
<comment type="subcellular location">
    <subcellularLocation>
        <location evidence="1">Nucleus</location>
    </subcellularLocation>
</comment>
<gene>
    <name evidence="5" type="ORF">OSTLU_32755</name>
</gene>
<accession>A4S0I1</accession>
<dbReference type="SUPFAM" id="SSF47113">
    <property type="entry name" value="Histone-fold"/>
    <property type="match status" value="1"/>
</dbReference>
<dbReference type="AlphaFoldDB" id="A4S0I1"/>
<dbReference type="EMBL" id="CP000587">
    <property type="protein sequence ID" value="ABO97269.1"/>
    <property type="molecule type" value="Genomic_DNA"/>
</dbReference>
<keyword evidence="6" id="KW-1185">Reference proteome</keyword>
<dbReference type="RefSeq" id="XP_001418976.1">
    <property type="nucleotide sequence ID" value="XM_001418939.1"/>
</dbReference>
<dbReference type="Pfam" id="PF00808">
    <property type="entry name" value="CBFD_NFYB_HMF"/>
    <property type="match status" value="1"/>
</dbReference>
<dbReference type="HOGENOM" id="CLU_066247_7_0_1"/>
<dbReference type="GO" id="GO:0006974">
    <property type="term" value="P:DNA damage response"/>
    <property type="evidence" value="ECO:0007669"/>
    <property type="project" value="TreeGrafter"/>
</dbReference>
<evidence type="ECO:0000256" key="2">
    <source>
        <dbReference type="ARBA" id="ARBA00023242"/>
    </source>
</evidence>
<evidence type="ECO:0000259" key="4">
    <source>
        <dbReference type="Pfam" id="PF00808"/>
    </source>
</evidence>
<evidence type="ECO:0000256" key="3">
    <source>
        <dbReference type="SAM" id="MobiDB-lite"/>
    </source>
</evidence>
<dbReference type="Gene3D" id="1.10.20.10">
    <property type="entry name" value="Histone, subunit A"/>
    <property type="match status" value="1"/>
</dbReference>
<dbReference type="GO" id="GO:0008623">
    <property type="term" value="C:CHRAC"/>
    <property type="evidence" value="ECO:0007669"/>
    <property type="project" value="TreeGrafter"/>
</dbReference>
<feature type="domain" description="Transcription factor CBF/NF-Y/archaeal histone" evidence="4">
    <location>
        <begin position="29"/>
        <end position="79"/>
    </location>
</feature>
<evidence type="ECO:0000313" key="5">
    <source>
        <dbReference type="EMBL" id="ABO97269.1"/>
    </source>
</evidence>
<dbReference type="GO" id="GO:0031490">
    <property type="term" value="F:chromatin DNA binding"/>
    <property type="evidence" value="ECO:0007669"/>
    <property type="project" value="TreeGrafter"/>
</dbReference>
<reference evidence="5 6" key="1">
    <citation type="journal article" date="2007" name="Proc. Natl. Acad. Sci. U.S.A.">
        <title>The tiny eukaryote Ostreococcus provides genomic insights into the paradox of plankton speciation.</title>
        <authorList>
            <person name="Palenik B."/>
            <person name="Grimwood J."/>
            <person name="Aerts A."/>
            <person name="Rouze P."/>
            <person name="Salamov A."/>
            <person name="Putnam N."/>
            <person name="Dupont C."/>
            <person name="Jorgensen R."/>
            <person name="Derelle E."/>
            <person name="Rombauts S."/>
            <person name="Zhou K."/>
            <person name="Otillar R."/>
            <person name="Merchant S.S."/>
            <person name="Podell S."/>
            <person name="Gaasterland T."/>
            <person name="Napoli C."/>
            <person name="Gendler K."/>
            <person name="Manuell A."/>
            <person name="Tai V."/>
            <person name="Vallon O."/>
            <person name="Piganeau G."/>
            <person name="Jancek S."/>
            <person name="Heijde M."/>
            <person name="Jabbari K."/>
            <person name="Bowler C."/>
            <person name="Lohr M."/>
            <person name="Robbens S."/>
            <person name="Werner G."/>
            <person name="Dubchak I."/>
            <person name="Pazour G.J."/>
            <person name="Ren Q."/>
            <person name="Paulsen I."/>
            <person name="Delwiche C."/>
            <person name="Schmutz J."/>
            <person name="Rokhsar D."/>
            <person name="Van de Peer Y."/>
            <person name="Moreau H."/>
            <person name="Grigoriev I.V."/>
        </authorList>
    </citation>
    <scope>NUCLEOTIDE SEQUENCE [LARGE SCALE GENOMIC DNA]</scope>
    <source>
        <strain evidence="5 6">CCE9901</strain>
    </source>
</reference>
<feature type="region of interest" description="Disordered" evidence="3">
    <location>
        <begin position="101"/>
        <end position="136"/>
    </location>
</feature>
<dbReference type="KEGG" id="olu:OSTLU_32755"/>
<dbReference type="PANTHER" id="PTHR46172:SF1">
    <property type="entry name" value="DNA POLYMERASE EPSILON SUBUNIT 3"/>
    <property type="match status" value="1"/>
</dbReference>
<dbReference type="GO" id="GO:0046982">
    <property type="term" value="F:protein heterodimerization activity"/>
    <property type="evidence" value="ECO:0007669"/>
    <property type="project" value="InterPro"/>
</dbReference>
<sequence>MDEDLPRAHIKRLVKHKLSTLDNVDAKGQSFEPNIQKEALTAYGECAKIFIHYLTATANDVCRDHKRSTISDADVLAAIEECDFGELVDDVRATLDAFRDAKRTKKARDAEAKETRDEGDDDEVEKRDDGGGDGAA</sequence>
<dbReference type="GO" id="GO:0006272">
    <property type="term" value="P:leading strand elongation"/>
    <property type="evidence" value="ECO:0007669"/>
    <property type="project" value="TreeGrafter"/>
</dbReference>
<dbReference type="CDD" id="cd22928">
    <property type="entry name" value="HFD_POLE3_DPB4"/>
    <property type="match status" value="1"/>
</dbReference>
<dbReference type="Proteomes" id="UP000001568">
    <property type="component" value="Chromosome 7"/>
</dbReference>
<dbReference type="GO" id="GO:0008622">
    <property type="term" value="C:epsilon DNA polymerase complex"/>
    <property type="evidence" value="ECO:0007669"/>
    <property type="project" value="TreeGrafter"/>
</dbReference>
<dbReference type="GeneID" id="5002886"/>
<proteinExistence type="predicted"/>
<organism evidence="5 6">
    <name type="scientific">Ostreococcus lucimarinus (strain CCE9901)</name>
    <dbReference type="NCBI Taxonomy" id="436017"/>
    <lineage>
        <taxon>Eukaryota</taxon>
        <taxon>Viridiplantae</taxon>
        <taxon>Chlorophyta</taxon>
        <taxon>Mamiellophyceae</taxon>
        <taxon>Mamiellales</taxon>
        <taxon>Bathycoccaceae</taxon>
        <taxon>Ostreococcus</taxon>
    </lineage>
</organism>
<dbReference type="eggNOG" id="KOG0870">
    <property type="taxonomic scope" value="Eukaryota"/>
</dbReference>
<dbReference type="InterPro" id="IPR051377">
    <property type="entry name" value="DNA_Pol-Epsilon_Subunit"/>
</dbReference>
<dbReference type="STRING" id="436017.A4S0I1"/>
<dbReference type="GO" id="GO:0031507">
    <property type="term" value="P:heterochromatin formation"/>
    <property type="evidence" value="ECO:0007669"/>
    <property type="project" value="TreeGrafter"/>
</dbReference>
<dbReference type="PANTHER" id="PTHR46172">
    <property type="entry name" value="DNA POLYMERASE EPSILON SUBUNIT 3"/>
    <property type="match status" value="1"/>
</dbReference>
<evidence type="ECO:0000313" key="6">
    <source>
        <dbReference type="Proteomes" id="UP000001568"/>
    </source>
</evidence>
<feature type="compositionally biased region" description="Basic and acidic residues" evidence="3">
    <location>
        <begin position="101"/>
        <end position="116"/>
    </location>
</feature>
<name>A4S0I1_OSTLU</name>
<dbReference type="InterPro" id="IPR003958">
    <property type="entry name" value="CBFA_NFYB_domain"/>
</dbReference>
<dbReference type="OMA" id="KEISHAN"/>
<evidence type="ECO:0000256" key="1">
    <source>
        <dbReference type="ARBA" id="ARBA00004123"/>
    </source>
</evidence>
<protein>
    <recommendedName>
        <fullName evidence="4">Transcription factor CBF/NF-Y/archaeal histone domain-containing protein</fullName>
    </recommendedName>
</protein>
<dbReference type="InterPro" id="IPR009072">
    <property type="entry name" value="Histone-fold"/>
</dbReference>